<dbReference type="Pfam" id="PF14031">
    <property type="entry name" value="D-ser_dehydrat"/>
    <property type="match status" value="1"/>
</dbReference>
<organism evidence="3 4">
    <name type="scientific">Mesorhizobium plurifarium</name>
    <dbReference type="NCBI Taxonomy" id="69974"/>
    <lineage>
        <taxon>Bacteria</taxon>
        <taxon>Pseudomonadati</taxon>
        <taxon>Pseudomonadota</taxon>
        <taxon>Alphaproteobacteria</taxon>
        <taxon>Hyphomicrobiales</taxon>
        <taxon>Phyllobacteriaceae</taxon>
        <taxon>Mesorhizobium</taxon>
    </lineage>
</organism>
<gene>
    <name evidence="3" type="ORF">MPL3365_190073</name>
    <name evidence="2" type="ORF">MPLDJ20_70068</name>
</gene>
<evidence type="ECO:0000259" key="1">
    <source>
        <dbReference type="SMART" id="SM01119"/>
    </source>
</evidence>
<sequence length="95" mass="10319">MGAGQRDFGHDAGPPVILKTAQEGVCSRLLDAGAYEIAMINDQHTTVKVPVGHGLKVGDMVALSPSHPCTTFDKWRLIYEIDENYNVVGAVETFF</sequence>
<dbReference type="Gene3D" id="2.40.37.20">
    <property type="entry name" value="D-serine dehydratase-like domain"/>
    <property type="match status" value="1"/>
</dbReference>
<accession>A0A090G7S7</accession>
<feature type="domain" description="D-serine dehydratase-like" evidence="1">
    <location>
        <begin position="2"/>
        <end position="82"/>
    </location>
</feature>
<evidence type="ECO:0000313" key="2">
    <source>
        <dbReference type="EMBL" id="CDX45152.1"/>
    </source>
</evidence>
<dbReference type="EMBL" id="CCNB01000044">
    <property type="protein sequence ID" value="CDX45152.1"/>
    <property type="molecule type" value="Genomic_DNA"/>
</dbReference>
<dbReference type="Proteomes" id="UP000046373">
    <property type="component" value="Unassembled WGS sequence"/>
</dbReference>
<dbReference type="SMART" id="SM01119">
    <property type="entry name" value="D-ser_dehydrat"/>
    <property type="match status" value="1"/>
</dbReference>
<evidence type="ECO:0000313" key="4">
    <source>
        <dbReference type="Proteomes" id="UP000046122"/>
    </source>
</evidence>
<dbReference type="Proteomes" id="UP000046122">
    <property type="component" value="Unassembled WGS sequence"/>
</dbReference>
<name>A0A090G7S7_MESPL</name>
<evidence type="ECO:0000313" key="5">
    <source>
        <dbReference type="Proteomes" id="UP000046373"/>
    </source>
</evidence>
<proteinExistence type="predicted"/>
<protein>
    <submittedName>
        <fullName evidence="3">D-serine deaminase</fullName>
    </submittedName>
</protein>
<dbReference type="EMBL" id="CCNE01000011">
    <property type="protein sequence ID" value="CDX54194.1"/>
    <property type="molecule type" value="Genomic_DNA"/>
</dbReference>
<dbReference type="InterPro" id="IPR026956">
    <property type="entry name" value="D-ser_dehydrat-like_dom"/>
</dbReference>
<dbReference type="AlphaFoldDB" id="A0A090G7S7"/>
<evidence type="ECO:0000313" key="3">
    <source>
        <dbReference type="EMBL" id="CDX54194.1"/>
    </source>
</evidence>
<dbReference type="InterPro" id="IPR042208">
    <property type="entry name" value="D-ser_dehydrat-like_sf"/>
</dbReference>
<reference evidence="4 5" key="1">
    <citation type="submission" date="2014-08" db="EMBL/GenBank/DDBJ databases">
        <authorList>
            <person name="Moulin Lionel"/>
        </authorList>
    </citation>
    <scope>NUCLEOTIDE SEQUENCE [LARGE SCALE GENOMIC DNA]</scope>
</reference>